<dbReference type="InterPro" id="IPR029510">
    <property type="entry name" value="Ald_DH_CS_GLU"/>
</dbReference>
<dbReference type="Proteomes" id="UP000239990">
    <property type="component" value="Unassembled WGS sequence"/>
</dbReference>
<proteinExistence type="inferred from homology"/>
<dbReference type="OrthoDB" id="9762913at2"/>
<comment type="similarity">
    <text evidence="7">Belongs to the aldehyde dehydrogenase family.</text>
</comment>
<dbReference type="PROSITE" id="PS00070">
    <property type="entry name" value="ALDEHYDE_DEHYDR_CYS"/>
    <property type="match status" value="1"/>
</dbReference>
<dbReference type="GO" id="GO:0003842">
    <property type="term" value="F:L-glutamate gamma-semialdehyde dehydrogenase activity"/>
    <property type="evidence" value="ECO:0007669"/>
    <property type="project" value="UniProtKB-EC"/>
</dbReference>
<dbReference type="PANTHER" id="PTHR42862">
    <property type="entry name" value="DELTA-1-PYRROLINE-5-CARBOXYLATE DEHYDROGENASE 1, ISOFORM A-RELATED"/>
    <property type="match status" value="1"/>
</dbReference>
<dbReference type="Gene3D" id="3.40.605.10">
    <property type="entry name" value="Aldehyde Dehydrogenase, Chain A, domain 1"/>
    <property type="match status" value="1"/>
</dbReference>
<name>A0A2S5GX95_9BURK</name>
<accession>A0A2S5GX95</accession>
<dbReference type="InterPro" id="IPR016162">
    <property type="entry name" value="Ald_DH_N"/>
</dbReference>
<dbReference type="PROSITE" id="PS00687">
    <property type="entry name" value="ALDEHYDE_DEHYDR_GLU"/>
    <property type="match status" value="1"/>
</dbReference>
<evidence type="ECO:0000256" key="7">
    <source>
        <dbReference type="RuleBase" id="RU003345"/>
    </source>
</evidence>
<dbReference type="InterPro" id="IPR050485">
    <property type="entry name" value="Proline_metab_enzyme"/>
</dbReference>
<evidence type="ECO:0000256" key="2">
    <source>
        <dbReference type="ARBA" id="ARBA00012884"/>
    </source>
</evidence>
<dbReference type="GO" id="GO:0009898">
    <property type="term" value="C:cytoplasmic side of plasma membrane"/>
    <property type="evidence" value="ECO:0007669"/>
    <property type="project" value="TreeGrafter"/>
</dbReference>
<dbReference type="AlphaFoldDB" id="A0A2S5GX95"/>
<evidence type="ECO:0000313" key="10">
    <source>
        <dbReference type="Proteomes" id="UP000239990"/>
    </source>
</evidence>
<evidence type="ECO:0000256" key="1">
    <source>
        <dbReference type="ARBA" id="ARBA00004786"/>
    </source>
</evidence>
<dbReference type="PANTHER" id="PTHR42862:SF1">
    <property type="entry name" value="DELTA-1-PYRROLINE-5-CARBOXYLATE DEHYDROGENASE 2, ISOFORM A-RELATED"/>
    <property type="match status" value="1"/>
</dbReference>
<sequence>MNAHTLPRVTYSNIHADFSSLHDLLDQRLPDFETRMLGRDHRHRLNGEFVAGEALQEAYSPIDHWLMVGRFPCADADTVDRAIACAKRAQLAWDAQGWTARIAVLRRLAMVLSERKLDFAMATMIEIGKSRLEALGEAEEAVDLIRYYCDQAERSDGYRQPLARAFDNESTQDVLRPYGVFAVIAPFNFPLALSVNMVCAALLAGNAVVYKPSPRAALTGALLLGACDAAGLPPGCVNGVHGGAKTGALLAQHTAIDGYAFTGSLDVGMDLLQTVAAGPYARPVIAEMGGKNPTYVTASADIDVAVQGVLRSAFGLQGQKCSAGSKVYAHSAVYDRFLERLCAAADDIVVGDPRDRAVFMGPLIDEAAWRRYRTACEDADACGRVLAGGRRLNAGELAYGHYVRPTVVAGLPADHRLNRQELFLPLVSVLPFDDLPAAIDDGNAVDYGLAAGCYAREQAEIDTFLNRAQAGALYVNRASGATTGAWPGIQTFCGWKGSGMTGKGGLGPYYVAQFAREQSHTVWGA</sequence>
<dbReference type="Pfam" id="PF00171">
    <property type="entry name" value="Aldedh"/>
    <property type="match status" value="1"/>
</dbReference>
<protein>
    <recommendedName>
        <fullName evidence="2">L-glutamate gamma-semialdehyde dehydrogenase</fullName>
        <ecNumber evidence="2">1.2.1.88</ecNumber>
    </recommendedName>
</protein>
<dbReference type="InterPro" id="IPR015590">
    <property type="entry name" value="Aldehyde_DH_dom"/>
</dbReference>
<comment type="pathway">
    <text evidence="1">Amino-acid degradation; L-proline degradation into L-glutamate; L-glutamate from L-proline: step 2/2.</text>
</comment>
<keyword evidence="4" id="KW-0520">NAD</keyword>
<feature type="domain" description="Aldehyde dehydrogenase" evidence="8">
    <location>
        <begin position="57"/>
        <end position="515"/>
    </location>
</feature>
<evidence type="ECO:0000256" key="3">
    <source>
        <dbReference type="ARBA" id="ARBA00023002"/>
    </source>
</evidence>
<dbReference type="RefSeq" id="WP_104142714.1">
    <property type="nucleotide sequence ID" value="NZ_PREU01000002.1"/>
</dbReference>
<feature type="active site" evidence="6">
    <location>
        <position position="287"/>
    </location>
</feature>
<dbReference type="EC" id="1.2.1.88" evidence="2"/>
<evidence type="ECO:0000256" key="6">
    <source>
        <dbReference type="PROSITE-ProRule" id="PRU10007"/>
    </source>
</evidence>
<gene>
    <name evidence="9" type="ORF">C4E15_06310</name>
</gene>
<dbReference type="GO" id="GO:0010133">
    <property type="term" value="P:L-proline catabolic process to L-glutamate"/>
    <property type="evidence" value="ECO:0007669"/>
    <property type="project" value="TreeGrafter"/>
</dbReference>
<evidence type="ECO:0000256" key="4">
    <source>
        <dbReference type="ARBA" id="ARBA00023027"/>
    </source>
</evidence>
<comment type="catalytic activity">
    <reaction evidence="5">
        <text>L-glutamate 5-semialdehyde + NAD(+) + H2O = L-glutamate + NADH + 2 H(+)</text>
        <dbReference type="Rhea" id="RHEA:30235"/>
        <dbReference type="ChEBI" id="CHEBI:15377"/>
        <dbReference type="ChEBI" id="CHEBI:15378"/>
        <dbReference type="ChEBI" id="CHEBI:29985"/>
        <dbReference type="ChEBI" id="CHEBI:57540"/>
        <dbReference type="ChEBI" id="CHEBI:57945"/>
        <dbReference type="ChEBI" id="CHEBI:58066"/>
        <dbReference type="EC" id="1.2.1.88"/>
    </reaction>
</comment>
<dbReference type="InterPro" id="IPR016163">
    <property type="entry name" value="Ald_DH_C"/>
</dbReference>
<keyword evidence="3 7" id="KW-0560">Oxidoreductase</keyword>
<dbReference type="InterPro" id="IPR016160">
    <property type="entry name" value="Ald_DH_CS_CYS"/>
</dbReference>
<comment type="caution">
    <text evidence="9">The sequence shown here is derived from an EMBL/GenBank/DDBJ whole genome shotgun (WGS) entry which is preliminary data.</text>
</comment>
<evidence type="ECO:0000259" key="8">
    <source>
        <dbReference type="Pfam" id="PF00171"/>
    </source>
</evidence>
<dbReference type="InterPro" id="IPR016161">
    <property type="entry name" value="Ald_DH/histidinol_DH"/>
</dbReference>
<dbReference type="EMBL" id="PREU01000002">
    <property type="protein sequence ID" value="PPA77619.1"/>
    <property type="molecule type" value="Genomic_DNA"/>
</dbReference>
<reference evidence="9 10" key="1">
    <citation type="submission" date="2018-02" db="EMBL/GenBank/DDBJ databases">
        <title>Draft Genome of Achromobacter spanius stain 6.</title>
        <authorList>
            <person name="Gunasekera T.S."/>
            <person name="Radwan O."/>
            <person name="Ruiz O.N."/>
        </authorList>
    </citation>
    <scope>NUCLEOTIDE SEQUENCE [LARGE SCALE GENOMIC DNA]</scope>
    <source>
        <strain evidence="9 10">6</strain>
    </source>
</reference>
<evidence type="ECO:0000256" key="5">
    <source>
        <dbReference type="ARBA" id="ARBA00048142"/>
    </source>
</evidence>
<dbReference type="SUPFAM" id="SSF53720">
    <property type="entry name" value="ALDH-like"/>
    <property type="match status" value="1"/>
</dbReference>
<evidence type="ECO:0000313" key="9">
    <source>
        <dbReference type="EMBL" id="PPA77619.1"/>
    </source>
</evidence>
<dbReference type="Gene3D" id="3.40.309.10">
    <property type="entry name" value="Aldehyde Dehydrogenase, Chain A, domain 2"/>
    <property type="match status" value="1"/>
</dbReference>
<organism evidence="9 10">
    <name type="scientific">Achromobacter spanius</name>
    <dbReference type="NCBI Taxonomy" id="217203"/>
    <lineage>
        <taxon>Bacteria</taxon>
        <taxon>Pseudomonadati</taxon>
        <taxon>Pseudomonadota</taxon>
        <taxon>Betaproteobacteria</taxon>
        <taxon>Burkholderiales</taxon>
        <taxon>Alcaligenaceae</taxon>
        <taxon>Achromobacter</taxon>
    </lineage>
</organism>